<sequence>MRTNFDAHSNFAWAAICPNVAHGHLLAAPTDESSPVAKNLSCLKQGPFFGMNCPQHGTHGVRPAFHEAEHYRWGFPSVIRQNLPPNWHLSEAYWASLLRGMAAIWNCLSCVSSSKIQVVLAALRTLSAAHVITLFLDTKWKERLSESEASLNVSSNCVLSMSQLVSRFSPDLSVRTRFTASISASPSSSINGFMTFSTLLIIGITPLGQLQPLSLCASTMKLSMIAKNTRSNKGSSLLCTSEFFFLLTSSTSSANSALRACSKRVHRWCIV</sequence>
<feature type="non-terminal residue" evidence="1">
    <location>
        <position position="271"/>
    </location>
</feature>
<reference evidence="1 2" key="1">
    <citation type="submission" date="2016-04" db="EMBL/GenBank/DDBJ databases">
        <title>A degradative enzymes factory behind the ericoid mycorrhizal symbiosis.</title>
        <authorList>
            <consortium name="DOE Joint Genome Institute"/>
            <person name="Martino E."/>
            <person name="Morin E."/>
            <person name="Grelet G."/>
            <person name="Kuo A."/>
            <person name="Kohler A."/>
            <person name="Daghino S."/>
            <person name="Barry K."/>
            <person name="Choi C."/>
            <person name="Cichocki N."/>
            <person name="Clum A."/>
            <person name="Copeland A."/>
            <person name="Hainaut M."/>
            <person name="Haridas S."/>
            <person name="Labutti K."/>
            <person name="Lindquist E."/>
            <person name="Lipzen A."/>
            <person name="Khouja H.-R."/>
            <person name="Murat C."/>
            <person name="Ohm R."/>
            <person name="Olson A."/>
            <person name="Spatafora J."/>
            <person name="Veneault-Fourrey C."/>
            <person name="Henrissat B."/>
            <person name="Grigoriev I."/>
            <person name="Martin F."/>
            <person name="Perotto S."/>
        </authorList>
    </citation>
    <scope>NUCLEOTIDE SEQUENCE [LARGE SCALE GENOMIC DNA]</scope>
    <source>
        <strain evidence="1 2">F</strain>
    </source>
</reference>
<organism evidence="1 2">
    <name type="scientific">Hyaloscypha variabilis (strain UAMH 11265 / GT02V1 / F)</name>
    <name type="common">Meliniomyces variabilis</name>
    <dbReference type="NCBI Taxonomy" id="1149755"/>
    <lineage>
        <taxon>Eukaryota</taxon>
        <taxon>Fungi</taxon>
        <taxon>Dikarya</taxon>
        <taxon>Ascomycota</taxon>
        <taxon>Pezizomycotina</taxon>
        <taxon>Leotiomycetes</taxon>
        <taxon>Helotiales</taxon>
        <taxon>Hyaloscyphaceae</taxon>
        <taxon>Hyaloscypha</taxon>
        <taxon>Hyaloscypha variabilis</taxon>
    </lineage>
</organism>
<keyword evidence="2" id="KW-1185">Reference proteome</keyword>
<accession>A0A2J6QWW9</accession>
<proteinExistence type="predicted"/>
<gene>
    <name evidence="1" type="ORF">L207DRAFT_519839</name>
</gene>
<dbReference type="EMBL" id="KZ613965">
    <property type="protein sequence ID" value="PMD30739.1"/>
    <property type="molecule type" value="Genomic_DNA"/>
</dbReference>
<dbReference type="Proteomes" id="UP000235786">
    <property type="component" value="Unassembled WGS sequence"/>
</dbReference>
<name>A0A2J6QWW9_HYAVF</name>
<protein>
    <submittedName>
        <fullName evidence="1">Uncharacterized protein</fullName>
    </submittedName>
</protein>
<dbReference type="AlphaFoldDB" id="A0A2J6QWW9"/>
<dbReference type="OrthoDB" id="10652508at2759"/>
<evidence type="ECO:0000313" key="1">
    <source>
        <dbReference type="EMBL" id="PMD30739.1"/>
    </source>
</evidence>
<evidence type="ECO:0000313" key="2">
    <source>
        <dbReference type="Proteomes" id="UP000235786"/>
    </source>
</evidence>